<accession>A0A0A9YNG1</accession>
<dbReference type="AlphaFoldDB" id="A0A0A9YNG1"/>
<gene>
    <name evidence="1" type="ORF">CM83_47732</name>
</gene>
<organism evidence="1">
    <name type="scientific">Lygus hesperus</name>
    <name type="common">Western plant bug</name>
    <dbReference type="NCBI Taxonomy" id="30085"/>
    <lineage>
        <taxon>Eukaryota</taxon>
        <taxon>Metazoa</taxon>
        <taxon>Ecdysozoa</taxon>
        <taxon>Arthropoda</taxon>
        <taxon>Hexapoda</taxon>
        <taxon>Insecta</taxon>
        <taxon>Pterygota</taxon>
        <taxon>Neoptera</taxon>
        <taxon>Paraneoptera</taxon>
        <taxon>Hemiptera</taxon>
        <taxon>Heteroptera</taxon>
        <taxon>Panheteroptera</taxon>
        <taxon>Cimicomorpha</taxon>
        <taxon>Miridae</taxon>
        <taxon>Mirini</taxon>
        <taxon>Lygus</taxon>
    </lineage>
</organism>
<reference evidence="1" key="2">
    <citation type="submission" date="2014-07" db="EMBL/GenBank/DDBJ databases">
        <authorList>
            <person name="Hull J."/>
        </authorList>
    </citation>
    <scope>NUCLEOTIDE SEQUENCE</scope>
</reference>
<name>A0A0A9YNG1_LYGHE</name>
<evidence type="ECO:0000313" key="1">
    <source>
        <dbReference type="EMBL" id="JAG31065.1"/>
    </source>
</evidence>
<dbReference type="EMBL" id="GBHO01012539">
    <property type="protein sequence ID" value="JAG31065.1"/>
    <property type="molecule type" value="Transcribed_RNA"/>
</dbReference>
<proteinExistence type="predicted"/>
<sequence length="174" mass="17881">MYGSNDAAQKDVSELSGTMNTTHQGHAQAGTRQSGTRAMFTSNSAIAGLGMGGALHTSTLNPNRMIAMGMNSALPQNNTNSTQKVFTKGNFNSNVNSNVCSNFAGNITTRQMCGNSSSSAGGIVGQNASMFNIGSVTNSVYGNSNNNNNINININNNNSGNTGGNCGVALDNTE</sequence>
<protein>
    <submittedName>
        <fullName evidence="1">Uncharacterized protein</fullName>
    </submittedName>
</protein>
<reference evidence="1" key="1">
    <citation type="journal article" date="2014" name="PLoS ONE">
        <title>Transcriptome-Based Identification of ABC Transporters in the Western Tarnished Plant Bug Lygus hesperus.</title>
        <authorList>
            <person name="Hull J.J."/>
            <person name="Chaney K."/>
            <person name="Geib S.M."/>
            <person name="Fabrick J.A."/>
            <person name="Brent C.S."/>
            <person name="Walsh D."/>
            <person name="Lavine L.C."/>
        </authorList>
    </citation>
    <scope>NUCLEOTIDE SEQUENCE</scope>
</reference>